<keyword evidence="3" id="KW-1185">Reference proteome</keyword>
<feature type="region of interest" description="Disordered" evidence="1">
    <location>
        <begin position="49"/>
        <end position="116"/>
    </location>
</feature>
<sequence>MVRFRRNTLQAIDKQYHKAVRKRQIPSKSVGYLPDVICSVFTQRPHFLANNNNNDNDNDNNISNNSNNSNHNNNYNHNNNNYNNPKGIRTRNPSRNSTSPAAHATTASGISKLRAVTPPSAVPNDCDGEGITCSCQLVLARQWQSYTPTRTCNNPHHHQQHVFASAVAV</sequence>
<feature type="compositionally biased region" description="Low complexity" evidence="1">
    <location>
        <begin position="97"/>
        <end position="108"/>
    </location>
</feature>
<evidence type="ECO:0000313" key="3">
    <source>
        <dbReference type="Proteomes" id="UP000654075"/>
    </source>
</evidence>
<organism evidence="2 3">
    <name type="scientific">Polarella glacialis</name>
    <name type="common">Dinoflagellate</name>
    <dbReference type="NCBI Taxonomy" id="89957"/>
    <lineage>
        <taxon>Eukaryota</taxon>
        <taxon>Sar</taxon>
        <taxon>Alveolata</taxon>
        <taxon>Dinophyceae</taxon>
        <taxon>Suessiales</taxon>
        <taxon>Suessiaceae</taxon>
        <taxon>Polarella</taxon>
    </lineage>
</organism>
<dbReference type="Proteomes" id="UP000654075">
    <property type="component" value="Unassembled WGS sequence"/>
</dbReference>
<evidence type="ECO:0000313" key="2">
    <source>
        <dbReference type="EMBL" id="CAE8638975.1"/>
    </source>
</evidence>
<proteinExistence type="predicted"/>
<evidence type="ECO:0000256" key="1">
    <source>
        <dbReference type="SAM" id="MobiDB-lite"/>
    </source>
</evidence>
<gene>
    <name evidence="2" type="ORF">PGLA1383_LOCUS54054</name>
</gene>
<feature type="compositionally biased region" description="Low complexity" evidence="1">
    <location>
        <begin position="50"/>
        <end position="84"/>
    </location>
</feature>
<comment type="caution">
    <text evidence="2">The sequence shown here is derived from an EMBL/GenBank/DDBJ whole genome shotgun (WGS) entry which is preliminary data.</text>
</comment>
<name>A0A813HMJ0_POLGL</name>
<reference evidence="2" key="1">
    <citation type="submission" date="2021-02" db="EMBL/GenBank/DDBJ databases">
        <authorList>
            <person name="Dougan E. K."/>
            <person name="Rhodes N."/>
            <person name="Thang M."/>
            <person name="Chan C."/>
        </authorList>
    </citation>
    <scope>NUCLEOTIDE SEQUENCE</scope>
</reference>
<dbReference type="AlphaFoldDB" id="A0A813HMJ0"/>
<dbReference type="EMBL" id="CAJNNV010032112">
    <property type="protein sequence ID" value="CAE8638975.1"/>
    <property type="molecule type" value="Genomic_DNA"/>
</dbReference>
<accession>A0A813HMJ0</accession>
<protein>
    <submittedName>
        <fullName evidence="2">Uncharacterized protein</fullName>
    </submittedName>
</protein>